<protein>
    <recommendedName>
        <fullName evidence="4">Golgin family A protein</fullName>
    </recommendedName>
</protein>
<dbReference type="EMBL" id="GL348713">
    <property type="protein sequence ID" value="EFH70553.1"/>
    <property type="molecule type" value="Genomic_DNA"/>
</dbReference>
<organism evidence="3">
    <name type="scientific">Arabidopsis lyrata subsp. lyrata</name>
    <name type="common">Lyre-leaved rock-cress</name>
    <dbReference type="NCBI Taxonomy" id="81972"/>
    <lineage>
        <taxon>Eukaryota</taxon>
        <taxon>Viridiplantae</taxon>
        <taxon>Streptophyta</taxon>
        <taxon>Embryophyta</taxon>
        <taxon>Tracheophyta</taxon>
        <taxon>Spermatophyta</taxon>
        <taxon>Magnoliopsida</taxon>
        <taxon>eudicotyledons</taxon>
        <taxon>Gunneridae</taxon>
        <taxon>Pentapetalae</taxon>
        <taxon>rosids</taxon>
        <taxon>malvids</taxon>
        <taxon>Brassicales</taxon>
        <taxon>Brassicaceae</taxon>
        <taxon>Camelineae</taxon>
        <taxon>Arabidopsis</taxon>
    </lineage>
</organism>
<name>D7KGW8_ARALL</name>
<dbReference type="HOGENOM" id="CLU_085188_0_0_1"/>
<evidence type="ECO:0008006" key="4">
    <source>
        <dbReference type="Google" id="ProtNLM"/>
    </source>
</evidence>
<dbReference type="Gramene" id="scaffold_104863.1">
    <property type="protein sequence ID" value="scaffold_104863.1"/>
    <property type="gene ID" value="scaffold_104863.1"/>
</dbReference>
<gene>
    <name evidence="2" type="ORF">ARALYDRAFT_892069</name>
</gene>
<dbReference type="PANTHER" id="PTHR38357">
    <property type="entry name" value="EXPRESSED PROTEIN"/>
    <property type="match status" value="1"/>
</dbReference>
<evidence type="ECO:0000313" key="3">
    <source>
        <dbReference type="Proteomes" id="UP000008694"/>
    </source>
</evidence>
<dbReference type="STRING" id="81972.D7KGW8"/>
<dbReference type="GO" id="GO:0009536">
    <property type="term" value="C:plastid"/>
    <property type="evidence" value="ECO:0007669"/>
    <property type="project" value="TreeGrafter"/>
</dbReference>
<dbReference type="OrthoDB" id="1897217at2759"/>
<dbReference type="Proteomes" id="UP000008694">
    <property type="component" value="Unassembled WGS sequence"/>
</dbReference>
<evidence type="ECO:0000313" key="2">
    <source>
        <dbReference type="EMBL" id="EFH70553.1"/>
    </source>
</evidence>
<proteinExistence type="predicted"/>
<dbReference type="PANTHER" id="PTHR38357:SF1">
    <property type="entry name" value="EXPRESSED PROTEIN"/>
    <property type="match status" value="1"/>
</dbReference>
<reference evidence="3" key="1">
    <citation type="journal article" date="2011" name="Nat. Genet.">
        <title>The Arabidopsis lyrata genome sequence and the basis of rapid genome size change.</title>
        <authorList>
            <person name="Hu T.T."/>
            <person name="Pattyn P."/>
            <person name="Bakker E.G."/>
            <person name="Cao J."/>
            <person name="Cheng J.-F."/>
            <person name="Clark R.M."/>
            <person name="Fahlgren N."/>
            <person name="Fawcett J.A."/>
            <person name="Grimwood J."/>
            <person name="Gundlach H."/>
            <person name="Haberer G."/>
            <person name="Hollister J.D."/>
            <person name="Ossowski S."/>
            <person name="Ottilar R.P."/>
            <person name="Salamov A.A."/>
            <person name="Schneeberger K."/>
            <person name="Spannagl M."/>
            <person name="Wang X."/>
            <person name="Yang L."/>
            <person name="Nasrallah M.E."/>
            <person name="Bergelson J."/>
            <person name="Carrington J.C."/>
            <person name="Gaut B.S."/>
            <person name="Schmutz J."/>
            <person name="Mayer K.F.X."/>
            <person name="Van de Peer Y."/>
            <person name="Grigoriev I.V."/>
            <person name="Nordborg M."/>
            <person name="Weigel D."/>
            <person name="Guo Y.-L."/>
        </authorList>
    </citation>
    <scope>NUCLEOTIDE SEQUENCE [LARGE SCALE GENOMIC DNA]</scope>
    <source>
        <strain evidence="3">cv. MN47</strain>
    </source>
</reference>
<evidence type="ECO:0000256" key="1">
    <source>
        <dbReference type="SAM" id="MobiDB-lite"/>
    </source>
</evidence>
<dbReference type="KEGG" id="aly:9327677"/>
<feature type="region of interest" description="Disordered" evidence="1">
    <location>
        <begin position="214"/>
        <end position="288"/>
    </location>
</feature>
<dbReference type="eggNOG" id="ENOG502S0FX">
    <property type="taxonomic scope" value="Eukaryota"/>
</dbReference>
<feature type="compositionally biased region" description="Basic and acidic residues" evidence="1">
    <location>
        <begin position="232"/>
        <end position="265"/>
    </location>
</feature>
<sequence>MSFSVVLFHNPHSAITRTTIFTISSSSSSFRPRRNLSSSNRIFPTNQPKPLVKKLQIIETLAARDTIIDFGKHKGKMLGTLPSSYLKWVSKNLRAGDSEYWAKLADEVLEDDVYKDRTEWEVAEKILHGSDESMRALTSVKKSREEVNSVSMLLEISERFGWDNEDKIGWSKINFELLGTSKGGRIPRLRKMNEEEEEEEERGEIVRRREIKKKEEEEDENGWRRRQRRERMRQSLGRDDGKTVNRTEQKGVLGKLEEVEKKLEPKIQSPFPGRESLLKKVMNRRRSQ</sequence>
<keyword evidence="3" id="KW-1185">Reference proteome</keyword>
<dbReference type="AlphaFoldDB" id="D7KGW8"/>
<accession>D7KGW8</accession>